<keyword evidence="3" id="KW-1185">Reference proteome</keyword>
<gene>
    <name evidence="2" type="ORF">HanXRQr2_Chr03g0109901</name>
</gene>
<dbReference type="Gramene" id="mRNA:HanXRQr2_Chr03g0109901">
    <property type="protein sequence ID" value="mRNA:HanXRQr2_Chr03g0109901"/>
    <property type="gene ID" value="HanXRQr2_Chr03g0109901"/>
</dbReference>
<reference evidence="2" key="2">
    <citation type="submission" date="2020-06" db="EMBL/GenBank/DDBJ databases">
        <title>Helianthus annuus Genome sequencing and assembly Release 2.</title>
        <authorList>
            <person name="Gouzy J."/>
            <person name="Langlade N."/>
            <person name="Munos S."/>
        </authorList>
    </citation>
    <scope>NUCLEOTIDE SEQUENCE</scope>
    <source>
        <tissue evidence="2">Leaves</tissue>
    </source>
</reference>
<dbReference type="AlphaFoldDB" id="A0A9K3JFR3"/>
<organism evidence="2 3">
    <name type="scientific">Helianthus annuus</name>
    <name type="common">Common sunflower</name>
    <dbReference type="NCBI Taxonomy" id="4232"/>
    <lineage>
        <taxon>Eukaryota</taxon>
        <taxon>Viridiplantae</taxon>
        <taxon>Streptophyta</taxon>
        <taxon>Embryophyta</taxon>
        <taxon>Tracheophyta</taxon>
        <taxon>Spermatophyta</taxon>
        <taxon>Magnoliopsida</taxon>
        <taxon>eudicotyledons</taxon>
        <taxon>Gunneridae</taxon>
        <taxon>Pentapetalae</taxon>
        <taxon>asterids</taxon>
        <taxon>campanulids</taxon>
        <taxon>Asterales</taxon>
        <taxon>Asteraceae</taxon>
        <taxon>Asteroideae</taxon>
        <taxon>Heliantheae alliance</taxon>
        <taxon>Heliantheae</taxon>
        <taxon>Helianthus</taxon>
    </lineage>
</organism>
<accession>A0A9K3JFR3</accession>
<name>A0A9K3JFR3_HELAN</name>
<protein>
    <submittedName>
        <fullName evidence="2">Uncharacterized protein</fullName>
    </submittedName>
</protein>
<comment type="caution">
    <text evidence="2">The sequence shown here is derived from an EMBL/GenBank/DDBJ whole genome shotgun (WGS) entry which is preliminary data.</text>
</comment>
<proteinExistence type="predicted"/>
<evidence type="ECO:0000313" key="2">
    <source>
        <dbReference type="EMBL" id="KAF5814335.1"/>
    </source>
</evidence>
<evidence type="ECO:0000256" key="1">
    <source>
        <dbReference type="SAM" id="MobiDB-lite"/>
    </source>
</evidence>
<reference evidence="2" key="1">
    <citation type="journal article" date="2017" name="Nature">
        <title>The sunflower genome provides insights into oil metabolism, flowering and Asterid evolution.</title>
        <authorList>
            <person name="Badouin H."/>
            <person name="Gouzy J."/>
            <person name="Grassa C.J."/>
            <person name="Murat F."/>
            <person name="Staton S.E."/>
            <person name="Cottret L."/>
            <person name="Lelandais-Briere C."/>
            <person name="Owens G.L."/>
            <person name="Carrere S."/>
            <person name="Mayjonade B."/>
            <person name="Legrand L."/>
            <person name="Gill N."/>
            <person name="Kane N.C."/>
            <person name="Bowers J.E."/>
            <person name="Hubner S."/>
            <person name="Bellec A."/>
            <person name="Berard A."/>
            <person name="Berges H."/>
            <person name="Blanchet N."/>
            <person name="Boniface M.C."/>
            <person name="Brunel D."/>
            <person name="Catrice O."/>
            <person name="Chaidir N."/>
            <person name="Claudel C."/>
            <person name="Donnadieu C."/>
            <person name="Faraut T."/>
            <person name="Fievet G."/>
            <person name="Helmstetter N."/>
            <person name="King M."/>
            <person name="Knapp S.J."/>
            <person name="Lai Z."/>
            <person name="Le Paslier M.C."/>
            <person name="Lippi Y."/>
            <person name="Lorenzon L."/>
            <person name="Mandel J.R."/>
            <person name="Marage G."/>
            <person name="Marchand G."/>
            <person name="Marquand E."/>
            <person name="Bret-Mestries E."/>
            <person name="Morien E."/>
            <person name="Nambeesan S."/>
            <person name="Nguyen T."/>
            <person name="Pegot-Espagnet P."/>
            <person name="Pouilly N."/>
            <person name="Raftis F."/>
            <person name="Sallet E."/>
            <person name="Schiex T."/>
            <person name="Thomas J."/>
            <person name="Vandecasteele C."/>
            <person name="Vares D."/>
            <person name="Vear F."/>
            <person name="Vautrin S."/>
            <person name="Crespi M."/>
            <person name="Mangin B."/>
            <person name="Burke J.M."/>
            <person name="Salse J."/>
            <person name="Munos S."/>
            <person name="Vincourt P."/>
            <person name="Rieseberg L.H."/>
            <person name="Langlade N.B."/>
        </authorList>
    </citation>
    <scope>NUCLEOTIDE SEQUENCE</scope>
    <source>
        <tissue evidence="2">Leaves</tissue>
    </source>
</reference>
<dbReference type="Proteomes" id="UP000215914">
    <property type="component" value="Unassembled WGS sequence"/>
</dbReference>
<evidence type="ECO:0000313" key="3">
    <source>
        <dbReference type="Proteomes" id="UP000215914"/>
    </source>
</evidence>
<sequence length="44" mass="4936">MVVVGVGVRRKKRLRGGGKSGGTTRDYRRQNGLNSHRFVLEVTH</sequence>
<feature type="region of interest" description="Disordered" evidence="1">
    <location>
        <begin position="12"/>
        <end position="44"/>
    </location>
</feature>
<dbReference type="EMBL" id="MNCJ02000318">
    <property type="protein sequence ID" value="KAF5814335.1"/>
    <property type="molecule type" value="Genomic_DNA"/>
</dbReference>